<keyword evidence="2" id="KW-1185">Reference proteome</keyword>
<name>A0ACD3ZBW6_FUSSC</name>
<evidence type="ECO:0000313" key="2">
    <source>
        <dbReference type="Proteomes" id="UP000830768"/>
    </source>
</evidence>
<reference evidence="1" key="1">
    <citation type="submission" date="2021-11" db="EMBL/GenBank/DDBJ databases">
        <title>Fusarium solani-melongenae Genome sequencing and assembly.</title>
        <authorList>
            <person name="Xie S."/>
            <person name="Huang L."/>
            <person name="Zhang X."/>
        </authorList>
    </citation>
    <scope>NUCLEOTIDE SEQUENCE</scope>
    <source>
        <strain evidence="1">CRI 24-3</strain>
    </source>
</reference>
<dbReference type="EMBL" id="CP090036">
    <property type="protein sequence ID" value="UPK98783.1"/>
    <property type="molecule type" value="Genomic_DNA"/>
</dbReference>
<sequence length="675" mass="75360">MLSHTLKAAKADLRKSEPLVSSEDTISPKPAKRSLLNTLFDTKSGRKLHKRSRSDPASKCDPAGQLPELELVLRPYEDARVFSVGTNQALDAVFESTVSSREYHSCTSGSYDASYEIDDWSISDHGTVLIRRPAGFYPTRSASLISHSTHHTVYEEPVTPSAEAECSPEIGVSTYHELIGAINKELPNADVQVAETPATAHENVADNDAPISVADNIISDSEAHDDEPSDDVQESSGNHNPNMGSRDNNLDAHFVQPVSMTQISRVMSKVIEGRTKKNLILRPIKELRRMHRTVSGSSKKTRKTEHGARRFFLTTNKATITPIVDEHDDAVPGPAPESIHESLENDQDANNSTHVDEDAVSQPHADEEPFHQLSTHESTYTGSTNSIHENLAQCDMILAAYQGEYDQLERGSTHTSDLCDTLDPNDVDARSEHGQQLELTEEKTEPKPLEFTKEKAELESWAQASTHWGDPNIGPDTVRQGFEEHLKIMKRLHTSDAKGKNIKLNPSINMDHQSHPAAGLPEGKNNSAKCRDMLALLLKARKEEETRIERDLDQARERIDARAAQLERFCAHARQLEEKNEEKAASLRRAIYRKVSQVIKNVEAGLEQAMTRCVEKREHYRELLYREKALVEAVQDEARHLGLGNHTPNELEWAVEQMVAGDSLEFVEEALNSCF</sequence>
<gene>
    <name evidence="1" type="ORF">LCI18_009718</name>
</gene>
<accession>A0ACD3ZBW6</accession>
<evidence type="ECO:0000313" key="1">
    <source>
        <dbReference type="EMBL" id="UPK98783.1"/>
    </source>
</evidence>
<proteinExistence type="predicted"/>
<protein>
    <submittedName>
        <fullName evidence="1">Uncharacterized protein</fullName>
    </submittedName>
</protein>
<organism evidence="1 2">
    <name type="scientific">Fusarium solani subsp. cucurbitae</name>
    <name type="common">Neocosmosporum cucurbitae</name>
    <dbReference type="NCBI Taxonomy" id="2747967"/>
    <lineage>
        <taxon>Eukaryota</taxon>
        <taxon>Fungi</taxon>
        <taxon>Dikarya</taxon>
        <taxon>Ascomycota</taxon>
        <taxon>Pezizomycotina</taxon>
        <taxon>Sordariomycetes</taxon>
        <taxon>Hypocreomycetidae</taxon>
        <taxon>Hypocreales</taxon>
        <taxon>Nectriaceae</taxon>
        <taxon>Fusarium</taxon>
        <taxon>Fusarium solani species complex</taxon>
    </lineage>
</organism>
<dbReference type="Proteomes" id="UP000830768">
    <property type="component" value="Chromosome 8"/>
</dbReference>